<keyword evidence="2" id="KW-0175">Coiled coil</keyword>
<dbReference type="Pfam" id="PF03705">
    <property type="entry name" value="CheR_N"/>
    <property type="match status" value="1"/>
</dbReference>
<dbReference type="SUPFAM" id="SSF47757">
    <property type="entry name" value="Chemotaxis receptor methyltransferase CheR, N-terminal domain"/>
    <property type="match status" value="1"/>
</dbReference>
<dbReference type="Gene3D" id="3.40.50.150">
    <property type="entry name" value="Vaccinia Virus protein VP39"/>
    <property type="match status" value="1"/>
</dbReference>
<keyword evidence="5" id="KW-0808">Transferase</keyword>
<dbReference type="Gene3D" id="3.40.50.180">
    <property type="entry name" value="Methylesterase CheB, C-terminal domain"/>
    <property type="match status" value="1"/>
</dbReference>
<dbReference type="SUPFAM" id="SSF53335">
    <property type="entry name" value="S-adenosyl-L-methionine-dependent methyltransferases"/>
    <property type="match status" value="1"/>
</dbReference>
<feature type="active site" evidence="1">
    <location>
        <position position="38"/>
    </location>
</feature>
<dbReference type="CDD" id="cd16434">
    <property type="entry name" value="CheB-CheR_fusion"/>
    <property type="match status" value="1"/>
</dbReference>
<dbReference type="SUPFAM" id="SSF52738">
    <property type="entry name" value="Methylesterase CheB, C-terminal domain"/>
    <property type="match status" value="1"/>
</dbReference>
<keyword evidence="5" id="KW-0489">Methyltransferase</keyword>
<proteinExistence type="predicted"/>
<dbReference type="InterPro" id="IPR000673">
    <property type="entry name" value="Sig_transdc_resp-reg_Me-estase"/>
</dbReference>
<keyword evidence="1 5" id="KW-0378">Hydrolase</keyword>
<feature type="domain" description="CheR-type methyltransferase" evidence="4">
    <location>
        <begin position="231"/>
        <end position="508"/>
    </location>
</feature>
<dbReference type="EC" id="3.1.1.61" evidence="5"/>
<dbReference type="PROSITE" id="PS50123">
    <property type="entry name" value="CHER"/>
    <property type="match status" value="1"/>
</dbReference>
<accession>A0ABV2LF72</accession>
<dbReference type="Pfam" id="PF01339">
    <property type="entry name" value="CheB_methylest"/>
    <property type="match status" value="1"/>
</dbReference>
<dbReference type="PANTHER" id="PTHR24422:SF27">
    <property type="entry name" value="PROTEIN-GLUTAMATE O-METHYLTRANSFERASE"/>
    <property type="match status" value="1"/>
</dbReference>
<dbReference type="Gene3D" id="3.30.450.20">
    <property type="entry name" value="PAS domain"/>
    <property type="match status" value="1"/>
</dbReference>
<organism evidence="5 6">
    <name type="scientific">Methylobacterium goesingense</name>
    <dbReference type="NCBI Taxonomy" id="243690"/>
    <lineage>
        <taxon>Bacteria</taxon>
        <taxon>Pseudomonadati</taxon>
        <taxon>Pseudomonadota</taxon>
        <taxon>Alphaproteobacteria</taxon>
        <taxon>Hyphomicrobiales</taxon>
        <taxon>Methylobacteriaceae</taxon>
        <taxon>Methylobacterium</taxon>
    </lineage>
</organism>
<feature type="domain" description="CheB-type methylesterase" evidence="3">
    <location>
        <begin position="29"/>
        <end position="217"/>
    </location>
</feature>
<dbReference type="InterPro" id="IPR035909">
    <property type="entry name" value="CheB_C"/>
</dbReference>
<dbReference type="InterPro" id="IPR000780">
    <property type="entry name" value="CheR_MeTrfase"/>
</dbReference>
<evidence type="ECO:0000256" key="1">
    <source>
        <dbReference type="PROSITE-ProRule" id="PRU00050"/>
    </source>
</evidence>
<dbReference type="PRINTS" id="PR00996">
    <property type="entry name" value="CHERMTFRASE"/>
</dbReference>
<dbReference type="SUPFAM" id="SSF55785">
    <property type="entry name" value="PYP-like sensor domain (PAS domain)"/>
    <property type="match status" value="1"/>
</dbReference>
<dbReference type="InterPro" id="IPR022642">
    <property type="entry name" value="CheR_C"/>
</dbReference>
<dbReference type="Proteomes" id="UP001549145">
    <property type="component" value="Unassembled WGS sequence"/>
</dbReference>
<dbReference type="RefSeq" id="WP_238279342.1">
    <property type="nucleotide sequence ID" value="NZ_BPQL01000055.1"/>
</dbReference>
<protein>
    <submittedName>
        <fullName evidence="5">Two-component system CheB/CheR fusion protein</fullName>
        <ecNumber evidence="5">2.1.1.80</ecNumber>
        <ecNumber evidence="5">3.1.1.61</ecNumber>
    </submittedName>
</protein>
<evidence type="ECO:0000259" key="4">
    <source>
        <dbReference type="PROSITE" id="PS50123"/>
    </source>
</evidence>
<keyword evidence="6" id="KW-1185">Reference proteome</keyword>
<keyword evidence="1" id="KW-0145">Chemotaxis</keyword>
<feature type="active site" evidence="1">
    <location>
        <position position="65"/>
    </location>
</feature>
<dbReference type="InterPro" id="IPR029063">
    <property type="entry name" value="SAM-dependent_MTases_sf"/>
</dbReference>
<feature type="active site" evidence="1">
    <location>
        <position position="157"/>
    </location>
</feature>
<dbReference type="GO" id="GO:0008984">
    <property type="term" value="F:protein-glutamate methylesterase activity"/>
    <property type="evidence" value="ECO:0007669"/>
    <property type="project" value="UniProtKB-EC"/>
</dbReference>
<evidence type="ECO:0000256" key="2">
    <source>
        <dbReference type="SAM" id="Coils"/>
    </source>
</evidence>
<feature type="coiled-coil region" evidence="2">
    <location>
        <begin position="660"/>
        <end position="747"/>
    </location>
</feature>
<gene>
    <name evidence="5" type="ORF">ABID43_004938</name>
</gene>
<evidence type="ECO:0000313" key="5">
    <source>
        <dbReference type="EMBL" id="MET3695370.1"/>
    </source>
</evidence>
<dbReference type="GO" id="GO:0032259">
    <property type="term" value="P:methylation"/>
    <property type="evidence" value="ECO:0007669"/>
    <property type="project" value="UniProtKB-KW"/>
</dbReference>
<reference evidence="5 6" key="1">
    <citation type="submission" date="2024-06" db="EMBL/GenBank/DDBJ databases">
        <title>Genomic Encyclopedia of Type Strains, Phase IV (KMG-IV): sequencing the most valuable type-strain genomes for metagenomic binning, comparative biology and taxonomic classification.</title>
        <authorList>
            <person name="Goeker M."/>
        </authorList>
    </citation>
    <scope>NUCLEOTIDE SEQUENCE [LARGE SCALE GENOMIC DNA]</scope>
    <source>
        <strain evidence="5 6">DSM 21331</strain>
    </source>
</reference>
<dbReference type="PROSITE" id="PS50122">
    <property type="entry name" value="CHEB"/>
    <property type="match status" value="1"/>
</dbReference>
<dbReference type="Pfam" id="PF13596">
    <property type="entry name" value="PAS_10"/>
    <property type="match status" value="1"/>
</dbReference>
<sequence>MRNTEASNLGNDSIVEAGAQEHAMTAQDLFPIVGVGASAGGIEAMGGFFRGLPQPFNAAVVVVTHLSPDRDSLLSDVLSRLTAMPVEAAVDGLKVQIGRVYVMPPGMMFGIKGGRLTLTALGEGVRETKPIDVFLTALALDRGERTVAVILSGGDGDGTIGVKAVKEQGGLTLAQAPDEDGPDTPDMPLSAIRTGYVDYVVPAVDMGALIAAHIPDEEIVALSKSDDPNGVAVTNDVLEEIHAILRRQVGHDFSGYKTSTFKRRLARRIRVGEHTGADAYLARLRTDAAEAAALFRDLLIGVTKFFRDTAAFDALAARVIPKLFEGRSPDDVVRVWVPACSTGEEVYSIAILLREYMDLLATPQRVQIFATDIDERSLAVARIGRYPRAYLDAVSPERVARHFIEQGDSLVISKAVRDLCTFAPHSVLRDPPFSRLDLISCRNLLIYLDLETQERMLPVLHYALRTNGYLFIGMAENVTRFEDLFATIDKRHRIFQASDVVSTVRLPSMVGNTWADLVPSAQIRPKGALARASLRHAVEAEVLAEFAPAHAVVTRTGEAVHYSARINTVLEVAPGPPTHVLAAIVAKGLRLELRTALREAIETDAVVVRHGLEIGPPGATQQRLSLTVRPLAQRPNVEPLFLVVFAETGMRNEQRDAQAKIGQEEVVQRLEDELAKTRERLQGIVEEYETSLEELKSSNEELYSVNEEMQSANEELQASKEEMQSINEELHTVNVELESKIEALDRLTVEQTLLFASTGIASVFLDADLRISTITDAAAQVFGIQASDRGRRLSNFAGPFSLSWLPQDAQAVMTEGRMITRDFDGTDGSRYHVRLTPSQVDGKVSGLVVNFVRTAPEDES</sequence>
<evidence type="ECO:0000313" key="6">
    <source>
        <dbReference type="Proteomes" id="UP001549145"/>
    </source>
</evidence>
<dbReference type="EC" id="2.1.1.80" evidence="5"/>
<dbReference type="InterPro" id="IPR022641">
    <property type="entry name" value="CheR_N"/>
</dbReference>
<dbReference type="EMBL" id="JBEPMM010000027">
    <property type="protein sequence ID" value="MET3695370.1"/>
    <property type="molecule type" value="Genomic_DNA"/>
</dbReference>
<dbReference type="Pfam" id="PF01739">
    <property type="entry name" value="CheR"/>
    <property type="match status" value="1"/>
</dbReference>
<evidence type="ECO:0000259" key="3">
    <source>
        <dbReference type="PROSITE" id="PS50122"/>
    </source>
</evidence>
<comment type="caution">
    <text evidence="5">The sequence shown here is derived from an EMBL/GenBank/DDBJ whole genome shotgun (WGS) entry which is preliminary data.</text>
</comment>
<dbReference type="SMART" id="SM00138">
    <property type="entry name" value="MeTrc"/>
    <property type="match status" value="1"/>
</dbReference>
<dbReference type="GO" id="GO:0008983">
    <property type="term" value="F:protein-glutamate O-methyltransferase activity"/>
    <property type="evidence" value="ECO:0007669"/>
    <property type="project" value="UniProtKB-EC"/>
</dbReference>
<name>A0ABV2LF72_9HYPH</name>
<dbReference type="InterPro" id="IPR035965">
    <property type="entry name" value="PAS-like_dom_sf"/>
</dbReference>
<dbReference type="PANTHER" id="PTHR24422">
    <property type="entry name" value="CHEMOTAXIS PROTEIN METHYLTRANSFERASE"/>
    <property type="match status" value="1"/>
</dbReference>
<dbReference type="InterPro" id="IPR050903">
    <property type="entry name" value="Bact_Chemotaxis_MeTrfase"/>
</dbReference>